<dbReference type="AlphaFoldDB" id="F1T7Z2"/>
<organism evidence="1 2">
    <name type="scientific">Ruminiclostridium papyrosolvens DSM 2782</name>
    <dbReference type="NCBI Taxonomy" id="588581"/>
    <lineage>
        <taxon>Bacteria</taxon>
        <taxon>Bacillati</taxon>
        <taxon>Bacillota</taxon>
        <taxon>Clostridia</taxon>
        <taxon>Eubacteriales</taxon>
        <taxon>Oscillospiraceae</taxon>
        <taxon>Ruminiclostridium</taxon>
    </lineage>
</organism>
<evidence type="ECO:0000313" key="2">
    <source>
        <dbReference type="Proteomes" id="UP000003860"/>
    </source>
</evidence>
<accession>F1T7Z2</accession>
<proteinExistence type="predicted"/>
<reference evidence="1" key="2">
    <citation type="submission" date="2011-01" db="EMBL/GenBank/DDBJ databases">
        <title>The Non-contiguous Finished genome of Clostridium papyrosolvens.</title>
        <authorList>
            <person name="Lucas S."/>
            <person name="Copeland A."/>
            <person name="Lapidus A."/>
            <person name="Cheng J.-F."/>
            <person name="Goodwin L."/>
            <person name="Pitluck S."/>
            <person name="Misra M."/>
            <person name="Chertkov O."/>
            <person name="Detter J.C."/>
            <person name="Han C."/>
            <person name="Tapia R."/>
            <person name="Land M."/>
            <person name="Hauser L."/>
            <person name="Kyrpides N."/>
            <person name="Ivanova N."/>
            <person name="Pagani I."/>
            <person name="Mouttaki H."/>
            <person name="He Z."/>
            <person name="Zhou J."/>
            <person name="Hemme C.L."/>
            <person name="Woyke T."/>
        </authorList>
    </citation>
    <scope>NUCLEOTIDE SEQUENCE [LARGE SCALE GENOMIC DNA]</scope>
    <source>
        <strain evidence="1">DSM 2782</strain>
    </source>
</reference>
<dbReference type="Proteomes" id="UP000003860">
    <property type="component" value="Unassembled WGS sequence"/>
</dbReference>
<dbReference type="eggNOG" id="COG3012">
    <property type="taxonomic scope" value="Bacteria"/>
</dbReference>
<dbReference type="RefSeq" id="WP_004616422.1">
    <property type="nucleotide sequence ID" value="NZ_ACXX02000001.1"/>
</dbReference>
<dbReference type="OrthoDB" id="2084334at2"/>
<gene>
    <name evidence="1" type="ORF">Cpap_4028</name>
</gene>
<evidence type="ECO:0000313" key="1">
    <source>
        <dbReference type="EMBL" id="EGD49590.1"/>
    </source>
</evidence>
<sequence>MGGNDNVNLSISALLKDTLMVDRLSIEEAISKLNTRLSNQKLKIDTKQIEEFSKIIDSISILQTNPKKEISNTCNKIKDTTKLNYLSNLISYAYLSLSINDFTKSFLDSIEIVNDIEKKYIKYTAILLKYGWTPAKHITLPEINKIIELYDSDIDRKQALINKKIITFYRKELLEDVLNEWSKRKILQDRLDILKNIIDAHISGKYSLAVPVLLAQIEGVIAKGFCHKGQMHEPCYKAYINEILSFNPHNGYNILISDFFVNSMMVDFTYGEPVGSKTSRHAILHGADTNYGTEENSLKLILFLDYIQSKFQYFSCNSSNVYHLAGCNMVHPISRDEAKTEPSNISEYFVISTSKKKRYFTKNMIFYENEDTPILNGLRPCKMCIAD</sequence>
<reference evidence="1" key="1">
    <citation type="submission" date="2009-07" db="EMBL/GenBank/DDBJ databases">
        <authorList>
            <consortium name="US DOE Joint Genome Institute (JGI-PGF)"/>
            <person name="Lucas S."/>
            <person name="Copeland A."/>
            <person name="Lapidus A."/>
            <person name="Glavina del Rio T."/>
            <person name="Tice H."/>
            <person name="Bruce D."/>
            <person name="Goodwin L."/>
            <person name="Pitluck S."/>
            <person name="Larimer F."/>
            <person name="Land M.L."/>
            <person name="Mouttaki H."/>
            <person name="He Z."/>
            <person name="Zhou J."/>
            <person name="Hemme C.L."/>
        </authorList>
    </citation>
    <scope>NUCLEOTIDE SEQUENCE [LARGE SCALE GENOMIC DNA]</scope>
    <source>
        <strain evidence="1">DSM 2782</strain>
    </source>
</reference>
<protein>
    <submittedName>
        <fullName evidence="1">Uncharacterized protein</fullName>
    </submittedName>
</protein>
<comment type="caution">
    <text evidence="1">The sequence shown here is derived from an EMBL/GenBank/DDBJ whole genome shotgun (WGS) entry which is preliminary data.</text>
</comment>
<dbReference type="STRING" id="588581.Cpap_4028"/>
<name>F1T7Z2_9FIRM</name>
<keyword evidence="2" id="KW-1185">Reference proteome</keyword>
<dbReference type="EMBL" id="ACXX02000001">
    <property type="protein sequence ID" value="EGD49590.1"/>
    <property type="molecule type" value="Genomic_DNA"/>
</dbReference>